<dbReference type="SMART" id="SM00367">
    <property type="entry name" value="LRR_CC"/>
    <property type="match status" value="8"/>
</dbReference>
<dbReference type="SUPFAM" id="SSF52047">
    <property type="entry name" value="RNI-like"/>
    <property type="match status" value="1"/>
</dbReference>
<name>A0AAV4BXF1_9GAST</name>
<comment type="caution">
    <text evidence="2">The sequence shown here is derived from an EMBL/GenBank/DDBJ whole genome shotgun (WGS) entry which is preliminary data.</text>
</comment>
<keyword evidence="3" id="KW-1185">Reference proteome</keyword>
<proteinExistence type="predicted"/>
<evidence type="ECO:0000259" key="1">
    <source>
        <dbReference type="Pfam" id="PF25372"/>
    </source>
</evidence>
<feature type="domain" description="F-box/LRR-repeat protein 15-like leucin rich repeat" evidence="1">
    <location>
        <begin position="303"/>
        <end position="417"/>
    </location>
</feature>
<dbReference type="PANTHER" id="PTHR13318">
    <property type="entry name" value="PARTNER OF PAIRED, ISOFORM B-RELATED"/>
    <property type="match status" value="1"/>
</dbReference>
<evidence type="ECO:0000313" key="3">
    <source>
        <dbReference type="Proteomes" id="UP000735302"/>
    </source>
</evidence>
<organism evidence="2 3">
    <name type="scientific">Plakobranchus ocellatus</name>
    <dbReference type="NCBI Taxonomy" id="259542"/>
    <lineage>
        <taxon>Eukaryota</taxon>
        <taxon>Metazoa</taxon>
        <taxon>Spiralia</taxon>
        <taxon>Lophotrochozoa</taxon>
        <taxon>Mollusca</taxon>
        <taxon>Gastropoda</taxon>
        <taxon>Heterobranchia</taxon>
        <taxon>Euthyneura</taxon>
        <taxon>Panpulmonata</taxon>
        <taxon>Sacoglossa</taxon>
        <taxon>Placobranchoidea</taxon>
        <taxon>Plakobranchidae</taxon>
        <taxon>Plakobranchus</taxon>
    </lineage>
</organism>
<dbReference type="InterPro" id="IPR006553">
    <property type="entry name" value="Leu-rich_rpt_Cys-con_subtyp"/>
</dbReference>
<dbReference type="EMBL" id="BLXT01005549">
    <property type="protein sequence ID" value="GFO23898.1"/>
    <property type="molecule type" value="Genomic_DNA"/>
</dbReference>
<evidence type="ECO:0000313" key="2">
    <source>
        <dbReference type="EMBL" id="GFO23898.1"/>
    </source>
</evidence>
<dbReference type="GO" id="GO:0019005">
    <property type="term" value="C:SCF ubiquitin ligase complex"/>
    <property type="evidence" value="ECO:0007669"/>
    <property type="project" value="TreeGrafter"/>
</dbReference>
<dbReference type="GO" id="GO:0031146">
    <property type="term" value="P:SCF-dependent proteasomal ubiquitin-dependent protein catabolic process"/>
    <property type="evidence" value="ECO:0007669"/>
    <property type="project" value="TreeGrafter"/>
</dbReference>
<protein>
    <submittedName>
        <fullName evidence="2">F-box/lrr-repeat protein 20</fullName>
    </submittedName>
</protein>
<feature type="non-terminal residue" evidence="2">
    <location>
        <position position="1"/>
    </location>
</feature>
<dbReference type="AlphaFoldDB" id="A0AAV4BXF1"/>
<sequence>CDQITDKALQLLGQSQCKLEVLILNRLSNVTDIGVHAITSGQDALQMLHIKHLAKVTQAVLNSIVAPKMWSFCFKTNAKSWCSGTVMANFLSKNPSIKELKLQTDVEHVPVIAQNLQDSLEELKTNFQSMMDSDIDALADYCPNLKRIDLNGAKNIGKESLIKLFQACTQLEELDLGYCSRLSIPPECEVLWTLPQSLVSLSLCGLMLQDGQILVECITRLPHVTSLKLCGVPGLNDCTLAQIVEQIGCQITELNVSGIGVNVITDVGLQSVAKFCTSLECLHISLLRQVTGQSLKPIFLDAKRASKIRVLSVNSKMMDVGMLDLIMSSCPNLETLDLSGLSDVTDTMVMDLADHAPRLSQVNLKSCKLVTDTAICYLCGICPLKSLCLSGLHSLTDKSIFCIASSCPQLEEIYLNGCACVSPVAVQYLRDCCLGRLYASHSIPNAKPNQLMAKNLDTGEYCRADLL</sequence>
<dbReference type="InterPro" id="IPR057207">
    <property type="entry name" value="FBXL15_LRR"/>
</dbReference>
<gene>
    <name evidence="2" type="ORF">PoB_005040300</name>
</gene>
<dbReference type="Gene3D" id="3.80.10.10">
    <property type="entry name" value="Ribonuclease Inhibitor"/>
    <property type="match status" value="3"/>
</dbReference>
<dbReference type="InterPro" id="IPR032675">
    <property type="entry name" value="LRR_dom_sf"/>
</dbReference>
<dbReference type="Pfam" id="PF25372">
    <property type="entry name" value="DUF7885"/>
    <property type="match status" value="1"/>
</dbReference>
<reference evidence="2 3" key="1">
    <citation type="journal article" date="2021" name="Elife">
        <title>Chloroplast acquisition without the gene transfer in kleptoplastic sea slugs, Plakobranchus ocellatus.</title>
        <authorList>
            <person name="Maeda T."/>
            <person name="Takahashi S."/>
            <person name="Yoshida T."/>
            <person name="Shimamura S."/>
            <person name="Takaki Y."/>
            <person name="Nagai Y."/>
            <person name="Toyoda A."/>
            <person name="Suzuki Y."/>
            <person name="Arimoto A."/>
            <person name="Ishii H."/>
            <person name="Satoh N."/>
            <person name="Nishiyama T."/>
            <person name="Hasebe M."/>
            <person name="Maruyama T."/>
            <person name="Minagawa J."/>
            <person name="Obokata J."/>
            <person name="Shigenobu S."/>
        </authorList>
    </citation>
    <scope>NUCLEOTIDE SEQUENCE [LARGE SCALE GENOMIC DNA]</scope>
</reference>
<dbReference type="Proteomes" id="UP000735302">
    <property type="component" value="Unassembled WGS sequence"/>
</dbReference>
<accession>A0AAV4BXF1</accession>